<feature type="transmembrane region" description="Helical" evidence="6">
    <location>
        <begin position="188"/>
        <end position="208"/>
    </location>
</feature>
<evidence type="ECO:0000256" key="5">
    <source>
        <dbReference type="SAM" id="MobiDB-lite"/>
    </source>
</evidence>
<comment type="subcellular location">
    <subcellularLocation>
        <location evidence="1">Membrane</location>
        <topology evidence="1">Multi-pass membrane protein</topology>
    </subcellularLocation>
</comment>
<dbReference type="PANTHER" id="PTHR22911">
    <property type="entry name" value="ACYL-MALONYL CONDENSING ENZYME-RELATED"/>
    <property type="match status" value="1"/>
</dbReference>
<evidence type="ECO:0000256" key="4">
    <source>
        <dbReference type="ARBA" id="ARBA00023136"/>
    </source>
</evidence>
<evidence type="ECO:0000259" key="7">
    <source>
        <dbReference type="Pfam" id="PF00892"/>
    </source>
</evidence>
<proteinExistence type="predicted"/>
<evidence type="ECO:0000256" key="6">
    <source>
        <dbReference type="SAM" id="Phobius"/>
    </source>
</evidence>
<feature type="transmembrane region" description="Helical" evidence="6">
    <location>
        <begin position="289"/>
        <end position="308"/>
    </location>
</feature>
<dbReference type="InterPro" id="IPR000620">
    <property type="entry name" value="EamA_dom"/>
</dbReference>
<evidence type="ECO:0000313" key="8">
    <source>
        <dbReference type="Proteomes" id="UP000694865"/>
    </source>
</evidence>
<dbReference type="RefSeq" id="XP_006815423.1">
    <property type="nucleotide sequence ID" value="XM_006815360.1"/>
</dbReference>
<feature type="transmembrane region" description="Helical" evidence="6">
    <location>
        <begin position="259"/>
        <end position="277"/>
    </location>
</feature>
<feature type="region of interest" description="Disordered" evidence="5">
    <location>
        <begin position="1"/>
        <end position="24"/>
    </location>
</feature>
<feature type="transmembrane region" description="Helical" evidence="6">
    <location>
        <begin position="344"/>
        <end position="365"/>
    </location>
</feature>
<dbReference type="Proteomes" id="UP000694865">
    <property type="component" value="Unplaced"/>
</dbReference>
<evidence type="ECO:0000313" key="9">
    <source>
        <dbReference type="RefSeq" id="XP_006815423.1"/>
    </source>
</evidence>
<reference evidence="9" key="1">
    <citation type="submission" date="2025-08" db="UniProtKB">
        <authorList>
            <consortium name="RefSeq"/>
        </authorList>
    </citation>
    <scope>IDENTIFICATION</scope>
    <source>
        <tissue evidence="9">Testes</tissue>
    </source>
</reference>
<keyword evidence="2 6" id="KW-0812">Transmembrane</keyword>
<gene>
    <name evidence="9" type="primary">LOC102801480</name>
</gene>
<keyword evidence="3 6" id="KW-1133">Transmembrane helix</keyword>
<dbReference type="Pfam" id="PF00892">
    <property type="entry name" value="EamA"/>
    <property type="match status" value="2"/>
</dbReference>
<organism evidence="8 9">
    <name type="scientific">Saccoglossus kowalevskii</name>
    <name type="common">Acorn worm</name>
    <dbReference type="NCBI Taxonomy" id="10224"/>
    <lineage>
        <taxon>Eukaryota</taxon>
        <taxon>Metazoa</taxon>
        <taxon>Hemichordata</taxon>
        <taxon>Enteropneusta</taxon>
        <taxon>Harrimaniidae</taxon>
        <taxon>Saccoglossus</taxon>
    </lineage>
</organism>
<accession>A0ABM0M5Y2</accession>
<evidence type="ECO:0000256" key="2">
    <source>
        <dbReference type="ARBA" id="ARBA00022692"/>
    </source>
</evidence>
<dbReference type="GeneID" id="102801480"/>
<name>A0ABM0M5Y2_SACKO</name>
<sequence length="392" mass="42798">MPDSRDLDSPGGNNSQKDSLGFNDQTPILSAQQSSMNGDDLRRVFATDTPDDGDKLSKSDRYKQWMKSGLGISMALTSGCAFAVGYMFAALALMTLLPFQTVFIVQGMIGLIMIPPIIYLRIDFLMSTARQRLLLIGNGIGYTVGEAGLYFALSHLPIGNVNAIFMGSLPIITAILSTIFLREPWKLIHAFVAVVNITGIMLISQPTFLFGGEAYESTANETMNVKAFGYLTTIAGATGYAASYITCRALGEGVSMLTIILWDSIIAGIMCSTLTFLTESPKWSMNGRLFGFVVGIAIFDCLGHWTAFRSVQLENAATASLLFNFEVVVSYTLDYFVFGTHIGWFEIGGVLLILFSASVISVVTWKANQNKQFLDDAENAEKNGYIEFKSEN</sequence>
<feature type="transmembrane region" description="Helical" evidence="6">
    <location>
        <begin position="228"/>
        <end position="247"/>
    </location>
</feature>
<dbReference type="InterPro" id="IPR037185">
    <property type="entry name" value="EmrE-like"/>
</dbReference>
<feature type="transmembrane region" description="Helical" evidence="6">
    <location>
        <begin position="320"/>
        <end position="338"/>
    </location>
</feature>
<evidence type="ECO:0000256" key="1">
    <source>
        <dbReference type="ARBA" id="ARBA00004141"/>
    </source>
</evidence>
<keyword evidence="4 6" id="KW-0472">Membrane</keyword>
<feature type="transmembrane region" description="Helical" evidence="6">
    <location>
        <begin position="70"/>
        <end position="97"/>
    </location>
</feature>
<protein>
    <submittedName>
        <fullName evidence="9">Solute carrier family 35 member G1-like</fullName>
    </submittedName>
</protein>
<dbReference type="Gene3D" id="1.10.3730.20">
    <property type="match status" value="1"/>
</dbReference>
<feature type="transmembrane region" description="Helical" evidence="6">
    <location>
        <begin position="159"/>
        <end position="181"/>
    </location>
</feature>
<keyword evidence="8" id="KW-1185">Reference proteome</keyword>
<feature type="domain" description="EamA" evidence="7">
    <location>
        <begin position="70"/>
        <end position="204"/>
    </location>
</feature>
<dbReference type="SUPFAM" id="SSF103481">
    <property type="entry name" value="Multidrug resistance efflux transporter EmrE"/>
    <property type="match status" value="2"/>
</dbReference>
<dbReference type="PANTHER" id="PTHR22911:SF6">
    <property type="entry name" value="SOLUTE CARRIER FAMILY 35 MEMBER G1"/>
    <property type="match status" value="1"/>
</dbReference>
<feature type="compositionally biased region" description="Polar residues" evidence="5">
    <location>
        <begin position="11"/>
        <end position="24"/>
    </location>
</feature>
<feature type="domain" description="EamA" evidence="7">
    <location>
        <begin position="228"/>
        <end position="361"/>
    </location>
</feature>
<evidence type="ECO:0000256" key="3">
    <source>
        <dbReference type="ARBA" id="ARBA00022989"/>
    </source>
</evidence>
<feature type="transmembrane region" description="Helical" evidence="6">
    <location>
        <begin position="134"/>
        <end position="153"/>
    </location>
</feature>
<feature type="transmembrane region" description="Helical" evidence="6">
    <location>
        <begin position="103"/>
        <end position="122"/>
    </location>
</feature>